<keyword evidence="7" id="KW-0813">Transport</keyword>
<evidence type="ECO:0000256" key="15">
    <source>
        <dbReference type="ARBA" id="ARBA00032739"/>
    </source>
</evidence>
<dbReference type="EMBL" id="AAFI02000213">
    <property type="protein sequence ID" value="EAL60702.1"/>
    <property type="molecule type" value="Genomic_DNA"/>
</dbReference>
<dbReference type="CDD" id="cd24141">
    <property type="entry name" value="NDUFS5-like"/>
    <property type="match status" value="1"/>
</dbReference>
<dbReference type="HOGENOM" id="CLU_162182_2_0_1"/>
<reference evidence="17 18" key="1">
    <citation type="journal article" date="2005" name="Nature">
        <title>The genome of the social amoeba Dictyostelium discoideum.</title>
        <authorList>
            <consortium name="The Dictyostelium discoideum Sequencing Consortium"/>
            <person name="Eichinger L."/>
            <person name="Pachebat J.A."/>
            <person name="Glockner G."/>
            <person name="Rajandream M.A."/>
            <person name="Sucgang R."/>
            <person name="Berriman M."/>
            <person name="Song J."/>
            <person name="Olsen R."/>
            <person name="Szafranski K."/>
            <person name="Xu Q."/>
            <person name="Tunggal B."/>
            <person name="Kummerfeld S."/>
            <person name="Madera M."/>
            <person name="Konfortov B.A."/>
            <person name="Rivero F."/>
            <person name="Bankier A.T."/>
            <person name="Lehmann R."/>
            <person name="Hamlin N."/>
            <person name="Davies R."/>
            <person name="Gaudet P."/>
            <person name="Fey P."/>
            <person name="Pilcher K."/>
            <person name="Chen G."/>
            <person name="Saunders D."/>
            <person name="Sodergren E."/>
            <person name="Davis P."/>
            <person name="Kerhornou A."/>
            <person name="Nie X."/>
            <person name="Hall N."/>
            <person name="Anjard C."/>
            <person name="Hemphill L."/>
            <person name="Bason N."/>
            <person name="Farbrother P."/>
            <person name="Desany B."/>
            <person name="Just E."/>
            <person name="Morio T."/>
            <person name="Rost R."/>
            <person name="Churcher C."/>
            <person name="Cooper J."/>
            <person name="Haydock S."/>
            <person name="van Driessche N."/>
            <person name="Cronin A."/>
            <person name="Goodhead I."/>
            <person name="Muzny D."/>
            <person name="Mourier T."/>
            <person name="Pain A."/>
            <person name="Lu M."/>
            <person name="Harper D."/>
            <person name="Lindsay R."/>
            <person name="Hauser H."/>
            <person name="James K."/>
            <person name="Quiles M."/>
            <person name="Madan Babu M."/>
            <person name="Saito T."/>
            <person name="Buchrieser C."/>
            <person name="Wardroper A."/>
            <person name="Felder M."/>
            <person name="Thangavelu M."/>
            <person name="Johnson D."/>
            <person name="Knights A."/>
            <person name="Loulseged H."/>
            <person name="Mungall K."/>
            <person name="Oliver K."/>
            <person name="Price C."/>
            <person name="Quail M.A."/>
            <person name="Urushihara H."/>
            <person name="Hernandez J."/>
            <person name="Rabbinowitsch E."/>
            <person name="Steffen D."/>
            <person name="Sanders M."/>
            <person name="Ma J."/>
            <person name="Kohara Y."/>
            <person name="Sharp S."/>
            <person name="Simmonds M."/>
            <person name="Spiegler S."/>
            <person name="Tivey A."/>
            <person name="Sugano S."/>
            <person name="White B."/>
            <person name="Walker D."/>
            <person name="Woodward J."/>
            <person name="Winckler T."/>
            <person name="Tanaka Y."/>
            <person name="Shaulsky G."/>
            <person name="Schleicher M."/>
            <person name="Weinstock G."/>
            <person name="Rosenthal A."/>
            <person name="Cox E.C."/>
            <person name="Chisholm R.L."/>
            <person name="Gibbs R."/>
            <person name="Loomis W.F."/>
            <person name="Platzer M."/>
            <person name="Kay R.R."/>
            <person name="Williams J."/>
            <person name="Dear P.H."/>
            <person name="Noegel A.A."/>
            <person name="Barrell B."/>
            <person name="Kuspa A."/>
        </authorList>
    </citation>
    <scope>NUCLEOTIDE SEQUENCE [LARGE SCALE GENOMIC DNA]</scope>
    <source>
        <strain evidence="17 18">AX4</strain>
    </source>
</reference>
<evidence type="ECO:0000256" key="1">
    <source>
        <dbReference type="ARBA" id="ARBA00003195"/>
    </source>
</evidence>
<keyword evidence="8" id="KW-0679">Respiratory chain</keyword>
<evidence type="ECO:0000256" key="10">
    <source>
        <dbReference type="ARBA" id="ARBA00022982"/>
    </source>
</evidence>
<evidence type="ECO:0000256" key="16">
    <source>
        <dbReference type="PIRSR" id="PIRSR619342-50"/>
    </source>
</evidence>
<proteinExistence type="inferred from homology"/>
<comment type="function">
    <text evidence="1">Accessory subunit of the mitochondrial membrane respiratory chain NADH dehydrogenase (Complex I), that is believed not to be involved in catalysis. Complex I functions in the transfer of electrons from NADH to the respiratory chain. The immediate electron acceptor for the enzyme is believed to be ubiquinone.</text>
</comment>
<comment type="caution">
    <text evidence="17">The sequence shown here is derived from an EMBL/GenBank/DDBJ whole genome shotgun (WGS) entry which is preliminary data.</text>
</comment>
<comment type="subcellular location">
    <subcellularLocation>
        <location evidence="3">Mitochondrion inner membrane</location>
        <topology evidence="3">Peripheral membrane protein</topology>
    </subcellularLocation>
    <subcellularLocation>
        <location evidence="2">Mitochondrion intermembrane space</location>
    </subcellularLocation>
</comment>
<dbReference type="STRING" id="44689.Q54BR2"/>
<evidence type="ECO:0000256" key="9">
    <source>
        <dbReference type="ARBA" id="ARBA00022792"/>
    </source>
</evidence>
<dbReference type="PhylomeDB" id="Q54BR2"/>
<dbReference type="PANTHER" id="PTHR15224:SF1">
    <property type="entry name" value="NADH DEHYDROGENASE [UBIQUINONE] IRON-SULFUR PROTEIN 5"/>
    <property type="match status" value="1"/>
</dbReference>
<evidence type="ECO:0000256" key="11">
    <source>
        <dbReference type="ARBA" id="ARBA00023128"/>
    </source>
</evidence>
<evidence type="ECO:0000256" key="7">
    <source>
        <dbReference type="ARBA" id="ARBA00022448"/>
    </source>
</evidence>
<dbReference type="InterPro" id="IPR019342">
    <property type="entry name" value="NADH_UbQ_OxRdtase_FeS-su5"/>
</dbReference>
<keyword evidence="10" id="KW-0249">Electron transport</keyword>
<keyword evidence="13 16" id="KW-1015">Disulfide bond</keyword>
<dbReference type="GO" id="GO:0045271">
    <property type="term" value="C:respiratory chain complex I"/>
    <property type="evidence" value="ECO:0000318"/>
    <property type="project" value="GO_Central"/>
</dbReference>
<keyword evidence="12" id="KW-0472">Membrane</keyword>
<dbReference type="InParanoid" id="Q54BR2"/>
<keyword evidence="9" id="KW-0999">Mitochondrion inner membrane</keyword>
<dbReference type="GO" id="GO:0005743">
    <property type="term" value="C:mitochondrial inner membrane"/>
    <property type="evidence" value="ECO:0007669"/>
    <property type="project" value="UniProtKB-SubCell"/>
</dbReference>
<sequence length="87" mass="9976">MSSGIGAWGGSGTCYPIFSDFCTCIFDKPLELCEPYRKDYLECLHNVKEYKSQSSENYHKGGEERINKVREAIKRAQEYDPKKGKSE</sequence>
<dbReference type="FunCoup" id="Q54BR2">
    <property type="interactions" value="10"/>
</dbReference>
<dbReference type="KEGG" id="ddi:DDB_G0293480"/>
<evidence type="ECO:0000256" key="3">
    <source>
        <dbReference type="ARBA" id="ARBA00004637"/>
    </source>
</evidence>
<dbReference type="Proteomes" id="UP000002195">
    <property type="component" value="Unassembled WGS sequence"/>
</dbReference>
<dbReference type="VEuPathDB" id="AmoebaDB:DDB_G0293480"/>
<dbReference type="dictyBase" id="DDB_G0293480"/>
<evidence type="ECO:0000256" key="13">
    <source>
        <dbReference type="ARBA" id="ARBA00023157"/>
    </source>
</evidence>
<evidence type="ECO:0000256" key="8">
    <source>
        <dbReference type="ARBA" id="ARBA00022660"/>
    </source>
</evidence>
<keyword evidence="11" id="KW-0496">Mitochondrion</keyword>
<accession>Q54BR2</accession>
<feature type="disulfide bond" evidence="16">
    <location>
        <begin position="14"/>
        <end position="43"/>
    </location>
</feature>
<evidence type="ECO:0000313" key="17">
    <source>
        <dbReference type="EMBL" id="EAL60702.1"/>
    </source>
</evidence>
<evidence type="ECO:0000256" key="12">
    <source>
        <dbReference type="ARBA" id="ARBA00023136"/>
    </source>
</evidence>
<organism evidence="17 18">
    <name type="scientific">Dictyostelium discoideum</name>
    <name type="common">Social amoeba</name>
    <dbReference type="NCBI Taxonomy" id="44689"/>
    <lineage>
        <taxon>Eukaryota</taxon>
        <taxon>Amoebozoa</taxon>
        <taxon>Evosea</taxon>
        <taxon>Eumycetozoa</taxon>
        <taxon>Dictyostelia</taxon>
        <taxon>Dictyosteliales</taxon>
        <taxon>Dictyosteliaceae</taxon>
        <taxon>Dictyostelium</taxon>
    </lineage>
</organism>
<dbReference type="GO" id="GO:0005758">
    <property type="term" value="C:mitochondrial intermembrane space"/>
    <property type="evidence" value="ECO:0007669"/>
    <property type="project" value="UniProtKB-SubCell"/>
</dbReference>
<feature type="disulfide bond" evidence="16">
    <location>
        <begin position="24"/>
        <end position="33"/>
    </location>
</feature>
<comment type="subunit">
    <text evidence="5">Mammalian complex I is composed of 45 different subunits. This is a component of the iron-sulfur (IP) fragment of the enzyme.</text>
</comment>
<evidence type="ECO:0000256" key="5">
    <source>
        <dbReference type="ARBA" id="ARBA00011261"/>
    </source>
</evidence>
<evidence type="ECO:0000256" key="2">
    <source>
        <dbReference type="ARBA" id="ARBA00004569"/>
    </source>
</evidence>
<evidence type="ECO:0000313" key="18">
    <source>
        <dbReference type="Proteomes" id="UP000002195"/>
    </source>
</evidence>
<dbReference type="AlphaFoldDB" id="Q54BR2"/>
<dbReference type="OMA" id="PIEICEP"/>
<evidence type="ECO:0000256" key="4">
    <source>
        <dbReference type="ARBA" id="ARBA00007372"/>
    </source>
</evidence>
<dbReference type="GO" id="GO:0032981">
    <property type="term" value="P:mitochondrial respiratory chain complex I assembly"/>
    <property type="evidence" value="ECO:0000318"/>
    <property type="project" value="GO_Central"/>
</dbReference>
<keyword evidence="18" id="KW-1185">Reference proteome</keyword>
<dbReference type="SMR" id="Q54BR2"/>
<protein>
    <recommendedName>
        <fullName evidence="6">NADH dehydrogenase [ubiquinone] iron-sulfur protein 5</fullName>
    </recommendedName>
    <alternativeName>
        <fullName evidence="14">Complex I-15 kDa</fullName>
    </alternativeName>
    <alternativeName>
        <fullName evidence="15">NADH-ubiquinone oxidoreductase 15 kDa subunit</fullName>
    </alternativeName>
</protein>
<dbReference type="PaxDb" id="44689-DDB0191964"/>
<dbReference type="eggNOG" id="ENOG502SCQB">
    <property type="taxonomic scope" value="Eukaryota"/>
</dbReference>
<comment type="similarity">
    <text evidence="4">Belongs to the complex I NDUFS5 subunit family.</text>
</comment>
<evidence type="ECO:0000256" key="14">
    <source>
        <dbReference type="ARBA" id="ARBA00031222"/>
    </source>
</evidence>
<dbReference type="RefSeq" id="XP_629117.1">
    <property type="nucleotide sequence ID" value="XM_629115.1"/>
</dbReference>
<dbReference type="PANTHER" id="PTHR15224">
    <property type="entry name" value="NADH DEHYDROGENASE [UBIQUINONE] IRON-SULFUR PROTEIN 5"/>
    <property type="match status" value="1"/>
</dbReference>
<gene>
    <name evidence="17" type="ORF">DDB_G0293480</name>
</gene>
<evidence type="ECO:0000256" key="6">
    <source>
        <dbReference type="ARBA" id="ARBA00013482"/>
    </source>
</evidence>
<dbReference type="GeneID" id="8629247"/>
<name>Q54BR2_DICDI</name>